<comment type="similarity">
    <text evidence="6">Belongs to the cyclin family.</text>
</comment>
<dbReference type="Gene3D" id="1.10.472.10">
    <property type="entry name" value="Cyclin-like"/>
    <property type="match status" value="2"/>
</dbReference>
<dbReference type="InterPro" id="IPR004367">
    <property type="entry name" value="Cyclin_C-dom"/>
</dbReference>
<dbReference type="InterPro" id="IPR036915">
    <property type="entry name" value="Cyclin-like_sf"/>
</dbReference>
<proteinExistence type="inferred from homology"/>
<dbReference type="EMBL" id="JXTC01000441">
    <property type="protein sequence ID" value="PON53664.1"/>
    <property type="molecule type" value="Genomic_DNA"/>
</dbReference>
<organism evidence="9 10">
    <name type="scientific">Trema orientale</name>
    <name type="common">Charcoal tree</name>
    <name type="synonym">Celtis orientalis</name>
    <dbReference type="NCBI Taxonomy" id="63057"/>
    <lineage>
        <taxon>Eukaryota</taxon>
        <taxon>Viridiplantae</taxon>
        <taxon>Streptophyta</taxon>
        <taxon>Embryophyta</taxon>
        <taxon>Tracheophyta</taxon>
        <taxon>Spermatophyta</taxon>
        <taxon>Magnoliopsida</taxon>
        <taxon>eudicotyledons</taxon>
        <taxon>Gunneridae</taxon>
        <taxon>Pentapetalae</taxon>
        <taxon>rosids</taxon>
        <taxon>fabids</taxon>
        <taxon>Rosales</taxon>
        <taxon>Cannabaceae</taxon>
        <taxon>Trema</taxon>
    </lineage>
</organism>
<evidence type="ECO:0000256" key="4">
    <source>
        <dbReference type="ARBA" id="ARBA00023306"/>
    </source>
</evidence>
<keyword evidence="3 6" id="KW-0195">Cyclin</keyword>
<keyword evidence="2" id="KW-0132">Cell division</keyword>
<dbReference type="AlphaFoldDB" id="A0A2P5BXY3"/>
<feature type="region of interest" description="Disordered" evidence="7">
    <location>
        <begin position="1"/>
        <end position="22"/>
    </location>
</feature>
<accession>A0A2P5BXY3</accession>
<feature type="region of interest" description="Disordered" evidence="7">
    <location>
        <begin position="31"/>
        <end position="50"/>
    </location>
</feature>
<dbReference type="InterPro" id="IPR039361">
    <property type="entry name" value="Cyclin"/>
</dbReference>
<dbReference type="SMART" id="SM00385">
    <property type="entry name" value="CYCLIN"/>
    <property type="match status" value="2"/>
</dbReference>
<reference evidence="10" key="1">
    <citation type="submission" date="2016-06" db="EMBL/GenBank/DDBJ databases">
        <title>Parallel loss of symbiosis genes in relatives of nitrogen-fixing non-legume Parasponia.</title>
        <authorList>
            <person name="Van Velzen R."/>
            <person name="Holmer R."/>
            <person name="Bu F."/>
            <person name="Rutten L."/>
            <person name="Van Zeijl A."/>
            <person name="Liu W."/>
            <person name="Santuari L."/>
            <person name="Cao Q."/>
            <person name="Sharma T."/>
            <person name="Shen D."/>
            <person name="Roswanjaya Y."/>
            <person name="Wardhani T."/>
            <person name="Kalhor M.S."/>
            <person name="Jansen J."/>
            <person name="Van den Hoogen J."/>
            <person name="Gungor B."/>
            <person name="Hartog M."/>
            <person name="Hontelez J."/>
            <person name="Verver J."/>
            <person name="Yang W.-C."/>
            <person name="Schijlen E."/>
            <person name="Repin R."/>
            <person name="Schilthuizen M."/>
            <person name="Schranz E."/>
            <person name="Heidstra R."/>
            <person name="Miyata K."/>
            <person name="Fedorova E."/>
            <person name="Kohlen W."/>
            <person name="Bisseling T."/>
            <person name="Smit S."/>
            <person name="Geurts R."/>
        </authorList>
    </citation>
    <scope>NUCLEOTIDE SEQUENCE [LARGE SCALE GENOMIC DNA]</scope>
    <source>
        <strain evidence="10">cv. RG33-2</strain>
    </source>
</reference>
<evidence type="ECO:0000256" key="7">
    <source>
        <dbReference type="SAM" id="MobiDB-lite"/>
    </source>
</evidence>
<dbReference type="OrthoDB" id="5590282at2759"/>
<feature type="region of interest" description="Disordered" evidence="7">
    <location>
        <begin position="164"/>
        <end position="183"/>
    </location>
</feature>
<dbReference type="Proteomes" id="UP000237000">
    <property type="component" value="Unassembled WGS sequence"/>
</dbReference>
<keyword evidence="4" id="KW-0131">Cell cycle</keyword>
<comment type="subunit">
    <text evidence="1">Interacts with the CDC2 protein kinase to form a serine/threonine kinase holoenzyme complex also known as maturation promoting factor (MPF). The cyclin subunit imparts substrate specificity to the complex.</text>
</comment>
<feature type="domain" description="Cyclin-like" evidence="8">
    <location>
        <begin position="468"/>
        <end position="555"/>
    </location>
</feature>
<evidence type="ECO:0000256" key="1">
    <source>
        <dbReference type="ARBA" id="ARBA00011177"/>
    </source>
</evidence>
<keyword evidence="10" id="KW-1185">Reference proteome</keyword>
<dbReference type="Pfam" id="PF02984">
    <property type="entry name" value="Cyclin_C"/>
    <property type="match status" value="1"/>
</dbReference>
<gene>
    <name evidence="9" type="ORF">TorRG33x02_304530</name>
</gene>
<protein>
    <recommendedName>
        <fullName evidence="5">B-like cyclin</fullName>
    </recommendedName>
</protein>
<comment type="caution">
    <text evidence="9">The sequence shown here is derived from an EMBL/GenBank/DDBJ whole genome shotgun (WGS) entry which is preliminary data.</text>
</comment>
<evidence type="ECO:0000256" key="5">
    <source>
        <dbReference type="ARBA" id="ARBA00032263"/>
    </source>
</evidence>
<dbReference type="STRING" id="63057.A0A2P5BXY3"/>
<evidence type="ECO:0000259" key="8">
    <source>
        <dbReference type="SMART" id="SM00385"/>
    </source>
</evidence>
<feature type="compositionally biased region" description="Low complexity" evidence="7">
    <location>
        <begin position="1"/>
        <end position="14"/>
    </location>
</feature>
<evidence type="ECO:0000256" key="2">
    <source>
        <dbReference type="ARBA" id="ARBA00022618"/>
    </source>
</evidence>
<dbReference type="PANTHER" id="PTHR10177">
    <property type="entry name" value="CYCLINS"/>
    <property type="match status" value="1"/>
</dbReference>
<dbReference type="InParanoid" id="A0A2P5BXY3"/>
<feature type="domain" description="Cyclin-like" evidence="8">
    <location>
        <begin position="568"/>
        <end position="643"/>
    </location>
</feature>
<dbReference type="FunCoup" id="A0A2P5BXY3">
    <property type="interactions" value="664"/>
</dbReference>
<sequence>MRTTRSTTTATTTTRAKKDQLHLQNMPPVKKKLRSELPRRRRPHISPVALRPQDSRFASFSVDSSSCSYFGGGGGGGEEVSCESSRVSAGSKKSKAKSILRKREFGELGLSSCGGGLALAKSYFSTGRAEEEASMEVSESSCVESNCGNNGGLGDSRRLKLKSSKSEKLEIGEEEEEEDSKAVTKSEISCVEQISGYEDLNTAILSDHDNIKENEVVSCISASESKIANEKKPNQDIVNRAEELDFCVNAKNSIAVSNSESTIDQKPETISLGHGGIDSELACTEQFSYDSDSDFSSTNPEAAYSENFLENSELDFSDYTPSIFVDSGSEFSERSEGDSASSLTFSLLFQYRDRLFRSTSAHQDIEVLSSFSEEYMDESRYERFEDEADEESYEMLRERERRRVVLRDYLDEYSSTTEYANLIIHQRWTMIHWIIEVVLVWGSSGYASVQWLEVKYFACGGSNCNTNNFPMERCNEKDLRQETMFLGISLLDRFLSKGFFKNERTLQIVGIACLALATRIEENQPYNGVRQKNILVGSNLYSRCEVVAMEWLVQEVLNFQCFVPTIYNFLWFYLKAARADEEVEKKAKYLAKLLQPERLQMYYMPSTVAAAVVILASLEGKSDSAIQRVIETHVRTKFSDLHECIESLEWLLKYV</sequence>
<dbReference type="SUPFAM" id="SSF47954">
    <property type="entry name" value="Cyclin-like"/>
    <property type="match status" value="2"/>
</dbReference>
<dbReference type="Pfam" id="PF00134">
    <property type="entry name" value="Cyclin_N"/>
    <property type="match status" value="1"/>
</dbReference>
<evidence type="ECO:0000256" key="6">
    <source>
        <dbReference type="RuleBase" id="RU000383"/>
    </source>
</evidence>
<evidence type="ECO:0000256" key="3">
    <source>
        <dbReference type="ARBA" id="ARBA00023127"/>
    </source>
</evidence>
<name>A0A2P5BXY3_TREOI</name>
<dbReference type="InterPro" id="IPR013763">
    <property type="entry name" value="Cyclin-like_dom"/>
</dbReference>
<evidence type="ECO:0000313" key="10">
    <source>
        <dbReference type="Proteomes" id="UP000237000"/>
    </source>
</evidence>
<dbReference type="GO" id="GO:0051301">
    <property type="term" value="P:cell division"/>
    <property type="evidence" value="ECO:0007669"/>
    <property type="project" value="UniProtKB-KW"/>
</dbReference>
<evidence type="ECO:0000313" key="9">
    <source>
        <dbReference type="EMBL" id="PON53664.1"/>
    </source>
</evidence>
<dbReference type="InterPro" id="IPR006671">
    <property type="entry name" value="Cyclin_N"/>
</dbReference>
<feature type="compositionally biased region" description="Basic residues" evidence="7">
    <location>
        <begin position="31"/>
        <end position="44"/>
    </location>
</feature>